<comment type="caution">
    <text evidence="2">The sequence shown here is derived from an EMBL/GenBank/DDBJ whole genome shotgun (WGS) entry which is preliminary data.</text>
</comment>
<keyword evidence="1" id="KW-0812">Transmembrane</keyword>
<organism evidence="2 3">
    <name type="scientific">Hoylesella timonensis CRIS 5C-B1</name>
    <dbReference type="NCBI Taxonomy" id="679189"/>
    <lineage>
        <taxon>Bacteria</taxon>
        <taxon>Pseudomonadati</taxon>
        <taxon>Bacteroidota</taxon>
        <taxon>Bacteroidia</taxon>
        <taxon>Bacteroidales</taxon>
        <taxon>Prevotellaceae</taxon>
        <taxon>Hoylesella</taxon>
    </lineage>
</organism>
<protein>
    <recommendedName>
        <fullName evidence="4">DUF3332 domain-containing protein</fullName>
    </recommendedName>
</protein>
<feature type="transmembrane region" description="Helical" evidence="1">
    <location>
        <begin position="49"/>
        <end position="69"/>
    </location>
</feature>
<name>D1VYY8_9BACT</name>
<dbReference type="Pfam" id="PF11810">
    <property type="entry name" value="DUF3332"/>
    <property type="match status" value="1"/>
</dbReference>
<proteinExistence type="predicted"/>
<sequence>MMKTKKMKVATFLLAGALVSTSCVGSFSLFNKLASWNRTATDSKFLNELIFLIIAPAYGICSAADALVLNTIEFWTGENPMANVGKTKQVMGQDGKYYAVKTLQDGYEITSPEGQTTKFIYDKSLNAWSQVVAGKQTELFRINEDGTVRVTLPEGKQMNVAMNEAGLYQVRMAVNGGTYWAMR</sequence>
<dbReference type="InterPro" id="IPR021768">
    <property type="entry name" value="DUF3332"/>
</dbReference>
<keyword evidence="1" id="KW-0472">Membrane</keyword>
<gene>
    <name evidence="2" type="ORF">HMPREF9019_1431</name>
</gene>
<reference evidence="2 3" key="1">
    <citation type="submission" date="2009-12" db="EMBL/GenBank/DDBJ databases">
        <title>Genome Sequence of Prevotella timonensis CRIS 5C-B1.</title>
        <authorList>
            <person name="Durkin A.S."/>
            <person name="Madupu R."/>
            <person name="Torralba M."/>
            <person name="Methe B."/>
            <person name="Sutton G."/>
            <person name="Strausberg R.L."/>
            <person name="Nelson K.E."/>
        </authorList>
    </citation>
    <scope>NUCLEOTIDE SEQUENCE [LARGE SCALE GENOMIC DNA]</scope>
    <source>
        <strain evidence="2 3">CRIS 5C-B1</strain>
    </source>
</reference>
<dbReference type="EMBL" id="ADEF01000028">
    <property type="protein sequence ID" value="EFA97667.1"/>
    <property type="molecule type" value="Genomic_DNA"/>
</dbReference>
<accession>D1VYY8</accession>
<dbReference type="AlphaFoldDB" id="D1VYY8"/>
<evidence type="ECO:0008006" key="4">
    <source>
        <dbReference type="Google" id="ProtNLM"/>
    </source>
</evidence>
<dbReference type="eggNOG" id="ENOG5031GKZ">
    <property type="taxonomic scope" value="Bacteria"/>
</dbReference>
<evidence type="ECO:0000313" key="2">
    <source>
        <dbReference type="EMBL" id="EFA97667.1"/>
    </source>
</evidence>
<dbReference type="PROSITE" id="PS51257">
    <property type="entry name" value="PROKAR_LIPOPROTEIN"/>
    <property type="match status" value="1"/>
</dbReference>
<evidence type="ECO:0000256" key="1">
    <source>
        <dbReference type="SAM" id="Phobius"/>
    </source>
</evidence>
<keyword evidence="3" id="KW-1185">Reference proteome</keyword>
<keyword evidence="1" id="KW-1133">Transmembrane helix</keyword>
<dbReference type="Proteomes" id="UP000004001">
    <property type="component" value="Unassembled WGS sequence"/>
</dbReference>
<evidence type="ECO:0000313" key="3">
    <source>
        <dbReference type="Proteomes" id="UP000004001"/>
    </source>
</evidence>